<keyword evidence="4 6" id="KW-1133">Transmembrane helix</keyword>
<proteinExistence type="inferred from homology"/>
<feature type="transmembrane region" description="Helical" evidence="6">
    <location>
        <begin position="12"/>
        <end position="31"/>
    </location>
</feature>
<feature type="transmembrane region" description="Helical" evidence="6">
    <location>
        <begin position="43"/>
        <end position="60"/>
    </location>
</feature>
<dbReference type="EMBL" id="JAMDLW010000060">
    <property type="protein sequence ID" value="MCY9523162.1"/>
    <property type="molecule type" value="Genomic_DNA"/>
</dbReference>
<evidence type="ECO:0000256" key="5">
    <source>
        <dbReference type="ARBA" id="ARBA00023136"/>
    </source>
</evidence>
<keyword evidence="9" id="KW-1185">Reference proteome</keyword>
<feature type="transmembrane region" description="Helical" evidence="6">
    <location>
        <begin position="72"/>
        <end position="96"/>
    </location>
</feature>
<accession>A0ABT4E0M8</accession>
<keyword evidence="5 6" id="KW-0472">Membrane</keyword>
<comment type="caution">
    <text evidence="8">The sequence shown here is derived from an EMBL/GenBank/DDBJ whole genome shotgun (WGS) entry which is preliminary data.</text>
</comment>
<evidence type="ECO:0000256" key="1">
    <source>
        <dbReference type="ARBA" id="ARBA00004141"/>
    </source>
</evidence>
<name>A0ABT4E0M8_9BACL</name>
<comment type="similarity">
    <text evidence="2">Belongs to the GtrA family.</text>
</comment>
<feature type="transmembrane region" description="Helical" evidence="6">
    <location>
        <begin position="102"/>
        <end position="123"/>
    </location>
</feature>
<evidence type="ECO:0000313" key="8">
    <source>
        <dbReference type="EMBL" id="MCY9523162.1"/>
    </source>
</evidence>
<dbReference type="InterPro" id="IPR007267">
    <property type="entry name" value="GtrA_DPMS_TM"/>
</dbReference>
<dbReference type="RefSeq" id="WP_087434072.1">
    <property type="nucleotide sequence ID" value="NZ_JAMDLV010000073.1"/>
</dbReference>
<evidence type="ECO:0000256" key="4">
    <source>
        <dbReference type="ARBA" id="ARBA00022989"/>
    </source>
</evidence>
<dbReference type="Proteomes" id="UP001207626">
    <property type="component" value="Unassembled WGS sequence"/>
</dbReference>
<dbReference type="InterPro" id="IPR051401">
    <property type="entry name" value="GtrA_CellWall_Glycosyl"/>
</dbReference>
<evidence type="ECO:0000256" key="6">
    <source>
        <dbReference type="SAM" id="Phobius"/>
    </source>
</evidence>
<feature type="domain" description="GtrA/DPMS transmembrane" evidence="7">
    <location>
        <begin position="12"/>
        <end position="124"/>
    </location>
</feature>
<evidence type="ECO:0000256" key="2">
    <source>
        <dbReference type="ARBA" id="ARBA00009399"/>
    </source>
</evidence>
<evidence type="ECO:0000259" key="7">
    <source>
        <dbReference type="Pfam" id="PF04138"/>
    </source>
</evidence>
<comment type="subcellular location">
    <subcellularLocation>
        <location evidence="1">Membrane</location>
        <topology evidence="1">Multi-pass membrane protein</topology>
    </subcellularLocation>
</comment>
<dbReference type="Pfam" id="PF04138">
    <property type="entry name" value="GtrA_DPMS_TM"/>
    <property type="match status" value="1"/>
</dbReference>
<dbReference type="PANTHER" id="PTHR38459">
    <property type="entry name" value="PROPHAGE BACTOPRENOL-LINKED GLUCOSE TRANSLOCASE HOMOLOG"/>
    <property type="match status" value="1"/>
</dbReference>
<protein>
    <submittedName>
        <fullName evidence="8">GtrA family protein</fullName>
    </submittedName>
</protein>
<evidence type="ECO:0000256" key="3">
    <source>
        <dbReference type="ARBA" id="ARBA00022692"/>
    </source>
</evidence>
<reference evidence="8 9" key="1">
    <citation type="submission" date="2022-05" db="EMBL/GenBank/DDBJ databases">
        <title>Genome Sequencing of Bee-Associated Microbes.</title>
        <authorList>
            <person name="Dunlap C."/>
        </authorList>
    </citation>
    <scope>NUCLEOTIDE SEQUENCE [LARGE SCALE GENOMIC DNA]</scope>
    <source>
        <strain evidence="8 9">NRRL NRS-1438</strain>
    </source>
</reference>
<sequence length="136" mass="15226">MKHQISIKELVRFLVGGGSAVLTDYIVYKLLLSCGLDMGISKGISFICGSIVGFIINKFWTFESKSFIKVEIGKYIILYSGTAITNILVNHLVLYILAMEGLAFLCATGVSTVLNFLGQKFFVFNNKREKKKDWLN</sequence>
<gene>
    <name evidence="8" type="ORF">M5X09_26530</name>
</gene>
<keyword evidence="3 6" id="KW-0812">Transmembrane</keyword>
<evidence type="ECO:0000313" key="9">
    <source>
        <dbReference type="Proteomes" id="UP001207626"/>
    </source>
</evidence>
<organism evidence="8 9">
    <name type="scientific">Paenibacillus apiarius</name>
    <dbReference type="NCBI Taxonomy" id="46240"/>
    <lineage>
        <taxon>Bacteria</taxon>
        <taxon>Bacillati</taxon>
        <taxon>Bacillota</taxon>
        <taxon>Bacilli</taxon>
        <taxon>Bacillales</taxon>
        <taxon>Paenibacillaceae</taxon>
        <taxon>Paenibacillus</taxon>
    </lineage>
</organism>
<dbReference type="PANTHER" id="PTHR38459:SF6">
    <property type="entry name" value="ARABINOGALACTAN BIOSYNTHESIS RECRUITING PROTEIN RV3789"/>
    <property type="match status" value="1"/>
</dbReference>